<evidence type="ECO:0000256" key="2">
    <source>
        <dbReference type="ARBA" id="ARBA00022679"/>
    </source>
</evidence>
<protein>
    <submittedName>
        <fullName evidence="5">Acetyltransferase (Isoleucine patch superfamily)</fullName>
    </submittedName>
</protein>
<name>A0A1H4FU37_9BACT</name>
<organism evidence="5 6">
    <name type="scientific">Alistipes timonensis JC136</name>
    <dbReference type="NCBI Taxonomy" id="1033731"/>
    <lineage>
        <taxon>Bacteria</taxon>
        <taxon>Pseudomonadati</taxon>
        <taxon>Bacteroidota</taxon>
        <taxon>Bacteroidia</taxon>
        <taxon>Bacteroidales</taxon>
        <taxon>Rikenellaceae</taxon>
        <taxon>Alistipes</taxon>
    </lineage>
</organism>
<keyword evidence="3" id="KW-0677">Repeat</keyword>
<dbReference type="AlphaFoldDB" id="A0A1H4FU37"/>
<dbReference type="GO" id="GO:0016746">
    <property type="term" value="F:acyltransferase activity"/>
    <property type="evidence" value="ECO:0007669"/>
    <property type="project" value="UniProtKB-KW"/>
</dbReference>
<comment type="similarity">
    <text evidence="1">Belongs to the transferase hexapeptide repeat family.</text>
</comment>
<proteinExistence type="inferred from homology"/>
<dbReference type="SUPFAM" id="SSF51161">
    <property type="entry name" value="Trimeric LpxA-like enzymes"/>
    <property type="match status" value="1"/>
</dbReference>
<dbReference type="InterPro" id="IPR001451">
    <property type="entry name" value="Hexapep"/>
</dbReference>
<gene>
    <name evidence="5" type="ORF">SAMN05444145_11262</name>
</gene>
<dbReference type="CDD" id="cd03349">
    <property type="entry name" value="LbH_XAT"/>
    <property type="match status" value="1"/>
</dbReference>
<dbReference type="Proteomes" id="UP000183253">
    <property type="component" value="Unassembled WGS sequence"/>
</dbReference>
<sequence>MIVIKSIRKYLHLFRDIISPPHVGTCCKKVRLYRTLHVICRRNSRITGTSFGGYNMIGKNSFIICCNIGHHSYITESCNLTATKIGAFCSIADRVRTYFGNHPTAVNVTTSPSFYYNTESVLGYSHSQIPAECVHLYKYATDNYVVEIGNDVWIGSHVMILDGVTIGDGAIVAAGAVVTKDVPPYAIVGGVPARIIRYRFLPEQIDFLLRFRWWDKPEEWINANWELLSDIDKFCLKYKK</sequence>
<dbReference type="InterPro" id="IPR018357">
    <property type="entry name" value="Hexapep_transf_CS"/>
</dbReference>
<dbReference type="OrthoDB" id="9812571at2"/>
<reference evidence="5 6" key="1">
    <citation type="submission" date="2016-10" db="EMBL/GenBank/DDBJ databases">
        <authorList>
            <person name="de Groot N.N."/>
        </authorList>
    </citation>
    <scope>NUCLEOTIDE SEQUENCE [LARGE SCALE GENOMIC DNA]</scope>
    <source>
        <strain evidence="5 6">DSM 25383</strain>
    </source>
</reference>
<accession>A0A1H4FU37</accession>
<dbReference type="PROSITE" id="PS00101">
    <property type="entry name" value="HEXAPEP_TRANSFERASES"/>
    <property type="match status" value="1"/>
</dbReference>
<keyword evidence="2 5" id="KW-0808">Transferase</keyword>
<keyword evidence="4" id="KW-0012">Acyltransferase</keyword>
<dbReference type="EMBL" id="FNRI01000012">
    <property type="protein sequence ID" value="SEB00168.1"/>
    <property type="molecule type" value="Genomic_DNA"/>
</dbReference>
<evidence type="ECO:0000313" key="5">
    <source>
        <dbReference type="EMBL" id="SEB00168.1"/>
    </source>
</evidence>
<keyword evidence="6" id="KW-1185">Reference proteome</keyword>
<evidence type="ECO:0000256" key="3">
    <source>
        <dbReference type="ARBA" id="ARBA00022737"/>
    </source>
</evidence>
<evidence type="ECO:0000313" key="6">
    <source>
        <dbReference type="Proteomes" id="UP000183253"/>
    </source>
</evidence>
<dbReference type="Gene3D" id="2.160.10.10">
    <property type="entry name" value="Hexapeptide repeat proteins"/>
    <property type="match status" value="1"/>
</dbReference>
<dbReference type="PANTHER" id="PTHR43300:SF11">
    <property type="entry name" value="ACETYLTRANSFERASE RV3034C-RELATED"/>
    <property type="match status" value="1"/>
</dbReference>
<evidence type="ECO:0000256" key="1">
    <source>
        <dbReference type="ARBA" id="ARBA00007274"/>
    </source>
</evidence>
<dbReference type="InterPro" id="IPR050179">
    <property type="entry name" value="Trans_hexapeptide_repeat"/>
</dbReference>
<evidence type="ECO:0000256" key="4">
    <source>
        <dbReference type="ARBA" id="ARBA00023315"/>
    </source>
</evidence>
<dbReference type="InterPro" id="IPR011004">
    <property type="entry name" value="Trimer_LpxA-like_sf"/>
</dbReference>
<dbReference type="STRING" id="1033731.SAMN05444145_11262"/>
<dbReference type="Pfam" id="PF00132">
    <property type="entry name" value="Hexapep"/>
    <property type="match status" value="1"/>
</dbReference>
<dbReference type="PANTHER" id="PTHR43300">
    <property type="entry name" value="ACETYLTRANSFERASE"/>
    <property type="match status" value="1"/>
</dbReference>